<protein>
    <submittedName>
        <fullName evidence="3">Uncharacterized protein LOC108833882</fullName>
    </submittedName>
</protein>
<keyword evidence="2" id="KW-1185">Reference proteome</keyword>
<reference evidence="2" key="1">
    <citation type="journal article" date="2019" name="Database">
        <title>The radish genome database (RadishGD): an integrated information resource for radish genomics.</title>
        <authorList>
            <person name="Yu H.J."/>
            <person name="Baek S."/>
            <person name="Lee Y.J."/>
            <person name="Cho A."/>
            <person name="Mun J.H."/>
        </authorList>
    </citation>
    <scope>NUCLEOTIDE SEQUENCE [LARGE SCALE GENOMIC DNA]</scope>
    <source>
        <strain evidence="2">cv. WK10039</strain>
    </source>
</reference>
<dbReference type="GO" id="GO:0003676">
    <property type="term" value="F:nucleic acid binding"/>
    <property type="evidence" value="ECO:0007669"/>
    <property type="project" value="InterPro"/>
</dbReference>
<dbReference type="RefSeq" id="XP_018462778.1">
    <property type="nucleotide sequence ID" value="XM_018607276.1"/>
</dbReference>
<sequence>MRNKIHFQQKRDHILQVIHGAIREHQHWQQAVEYDEQEVQRCKSSDRKIMAIADLLPDSARYYCLVDASWKNDNEKGGIGWSFHSKECIQNLQGSSSIMPTNSSLDAEAVALLMAVKQLKALQYYNVVFITDCKNLIDELHQLSTEKTITNARHTEGQKSHIGYWK</sequence>
<dbReference type="SUPFAM" id="SSF53098">
    <property type="entry name" value="Ribonuclease H-like"/>
    <property type="match status" value="1"/>
</dbReference>
<dbReference type="OrthoDB" id="1111210at2759"/>
<dbReference type="KEGG" id="rsz:108833882"/>
<evidence type="ECO:0000259" key="1">
    <source>
        <dbReference type="Pfam" id="PF13456"/>
    </source>
</evidence>
<dbReference type="Gene3D" id="3.30.420.10">
    <property type="entry name" value="Ribonuclease H-like superfamily/Ribonuclease H"/>
    <property type="match status" value="1"/>
</dbReference>
<dbReference type="GeneID" id="108833882"/>
<dbReference type="PANTHER" id="PTHR34146:SF3">
    <property type="entry name" value="POLYNUCLEOTIDYL TRANSFERASE, RIBONUCLEASE H-LIKE SUPERFAMILY PROTEIN"/>
    <property type="match status" value="1"/>
</dbReference>
<dbReference type="InterPro" id="IPR012337">
    <property type="entry name" value="RNaseH-like_sf"/>
</dbReference>
<dbReference type="InterPro" id="IPR044730">
    <property type="entry name" value="RNase_H-like_dom_plant"/>
</dbReference>
<dbReference type="InterPro" id="IPR002156">
    <property type="entry name" value="RNaseH_domain"/>
</dbReference>
<feature type="domain" description="RNase H type-1" evidence="1">
    <location>
        <begin position="66"/>
        <end position="147"/>
    </location>
</feature>
<accession>A0A6J0LSF8</accession>
<evidence type="ECO:0000313" key="2">
    <source>
        <dbReference type="Proteomes" id="UP000504610"/>
    </source>
</evidence>
<dbReference type="InterPro" id="IPR036397">
    <property type="entry name" value="RNaseH_sf"/>
</dbReference>
<dbReference type="GO" id="GO:0004523">
    <property type="term" value="F:RNA-DNA hybrid ribonuclease activity"/>
    <property type="evidence" value="ECO:0007669"/>
    <property type="project" value="InterPro"/>
</dbReference>
<gene>
    <name evidence="3" type="primary">LOC108833882</name>
</gene>
<evidence type="ECO:0000313" key="3">
    <source>
        <dbReference type="RefSeq" id="XP_018462778.1"/>
    </source>
</evidence>
<dbReference type="CDD" id="cd06222">
    <property type="entry name" value="RNase_H_like"/>
    <property type="match status" value="1"/>
</dbReference>
<reference evidence="3" key="2">
    <citation type="submission" date="2025-08" db="UniProtKB">
        <authorList>
            <consortium name="RefSeq"/>
        </authorList>
    </citation>
    <scope>IDENTIFICATION</scope>
    <source>
        <tissue evidence="3">Leaf</tissue>
    </source>
</reference>
<proteinExistence type="predicted"/>
<organism evidence="2 3">
    <name type="scientific">Raphanus sativus</name>
    <name type="common">Radish</name>
    <name type="synonym">Raphanus raphanistrum var. sativus</name>
    <dbReference type="NCBI Taxonomy" id="3726"/>
    <lineage>
        <taxon>Eukaryota</taxon>
        <taxon>Viridiplantae</taxon>
        <taxon>Streptophyta</taxon>
        <taxon>Embryophyta</taxon>
        <taxon>Tracheophyta</taxon>
        <taxon>Spermatophyta</taxon>
        <taxon>Magnoliopsida</taxon>
        <taxon>eudicotyledons</taxon>
        <taxon>Gunneridae</taxon>
        <taxon>Pentapetalae</taxon>
        <taxon>rosids</taxon>
        <taxon>malvids</taxon>
        <taxon>Brassicales</taxon>
        <taxon>Brassicaceae</taxon>
        <taxon>Brassiceae</taxon>
        <taxon>Raphanus</taxon>
    </lineage>
</organism>
<dbReference type="Pfam" id="PF13456">
    <property type="entry name" value="RVT_3"/>
    <property type="match status" value="1"/>
</dbReference>
<dbReference type="PANTHER" id="PTHR34146">
    <property type="entry name" value="POLYNUCLEOTIDYL TRANSFERASE, RIBONUCLEASE H-LIKE SUPERFAMILY PROTEIN-RELATED"/>
    <property type="match status" value="1"/>
</dbReference>
<dbReference type="Proteomes" id="UP000504610">
    <property type="component" value="Chromosome 6"/>
</dbReference>
<name>A0A6J0LSF8_RAPSA</name>
<dbReference type="AlphaFoldDB" id="A0A6J0LSF8"/>